<evidence type="ECO:0008006" key="5">
    <source>
        <dbReference type="Google" id="ProtNLM"/>
    </source>
</evidence>
<organism evidence="4">
    <name type="scientific">Pyricularia oryzae (strain Y34)</name>
    <name type="common">Rice blast fungus</name>
    <name type="synonym">Magnaporthe oryzae</name>
    <dbReference type="NCBI Taxonomy" id="1143189"/>
    <lineage>
        <taxon>Eukaryota</taxon>
        <taxon>Fungi</taxon>
        <taxon>Dikarya</taxon>
        <taxon>Ascomycota</taxon>
        <taxon>Pezizomycotina</taxon>
        <taxon>Sordariomycetes</taxon>
        <taxon>Sordariomycetidae</taxon>
        <taxon>Magnaporthales</taxon>
        <taxon>Pyriculariaceae</taxon>
        <taxon>Pyricularia</taxon>
    </lineage>
</organism>
<evidence type="ECO:0000256" key="2">
    <source>
        <dbReference type="SAM" id="Phobius"/>
    </source>
</evidence>
<feature type="compositionally biased region" description="Polar residues" evidence="1">
    <location>
        <begin position="451"/>
        <end position="471"/>
    </location>
</feature>
<dbReference type="InterPro" id="IPR015915">
    <property type="entry name" value="Kelch-typ_b-propeller"/>
</dbReference>
<feature type="signal peptide" evidence="3">
    <location>
        <begin position="1"/>
        <end position="25"/>
    </location>
</feature>
<accession>A0AA97NNT8</accession>
<name>A0AA97NNT8_PYRO3</name>
<protein>
    <recommendedName>
        <fullName evidence="5">Galactose oxidase</fullName>
    </recommendedName>
</protein>
<keyword evidence="3" id="KW-0732">Signal</keyword>
<evidence type="ECO:0000313" key="4">
    <source>
        <dbReference type="EMBL" id="ELQ33570.1"/>
    </source>
</evidence>
<sequence length="636" mass="68441">MPSFHLRSPLGLAFTFGFLFLSLSGQQVPDDQFSRRGNHVAAVLGDYLYVEGGEIARLVDGEVEKPNPTRPVVFKETPVENEASMDHASVWTNDDGSGGSGTKMYLWGGERAYEAVTDEARNPRLRVFTADGRGGGSWGHEEVPNLDFVVRTAGGAGVGCGGFGLSLGGWSNKRSDFRVRHDGSMPVPGLVTHRITSSSSSSQQQPQPWGNESAPMHPPFGTLKMGRAVCLPTVGGDDGKATGLAVFMGGSALSRDSTQGAAAVLFNNVTMYDPTRRRWHSQVSTGQVPPPRMRFCTTAARSAATGTYEIFVYGGGSTLGLDEEQPYSDLHVLTVPGFRWFRVDLGTADDSIHKRQDLSCTAVPGTRLMISVGGWENSRDAKTWSRPDPWTKGIGVFDMTALRWVDRYDPAAGEYESPKMVRDWYQSRGLASVEWSSEETKQLFSSMLVQDSATTGGTGDDASNNNGGTQKDGNDSNNSSTNNTLPAIIGGTAGGVALVVLAGLLFVLIRRRRRQQQRQVEPASSGSSDFGGEWKQAPEQASLATSQELASLTRPHELASAPQNTGNVCRILHARDGGQTDPRGRGEWSGARAGRCKGRGQHCMEAVAPFTAELHCGGIPRSIGDHSCTNTYRMNE</sequence>
<dbReference type="Gene3D" id="2.120.10.80">
    <property type="entry name" value="Kelch-type beta propeller"/>
    <property type="match status" value="1"/>
</dbReference>
<reference evidence="4" key="1">
    <citation type="journal article" date="2012" name="PLoS Genet.">
        <title>Comparative analysis of the genomes of two field isolates of the rice blast fungus Magnaporthe oryzae.</title>
        <authorList>
            <person name="Xue M."/>
            <person name="Yang J."/>
            <person name="Li Z."/>
            <person name="Hu S."/>
            <person name="Yao N."/>
            <person name="Dean R.A."/>
            <person name="Zhao W."/>
            <person name="Shen M."/>
            <person name="Zhang H."/>
            <person name="Li C."/>
            <person name="Liu L."/>
            <person name="Cao L."/>
            <person name="Xu X."/>
            <person name="Xing Y."/>
            <person name="Hsiang T."/>
            <person name="Zhang Z."/>
            <person name="Xu J.R."/>
            <person name="Peng Y.L."/>
        </authorList>
    </citation>
    <scope>NUCLEOTIDE SEQUENCE</scope>
    <source>
        <strain evidence="4">Y34</strain>
    </source>
</reference>
<gene>
    <name evidence="4" type="ORF">OOU_Y34scaffold00925g8</name>
</gene>
<dbReference type="InterPro" id="IPR011043">
    <property type="entry name" value="Gal_Oxase/kelch_b-propeller"/>
</dbReference>
<feature type="compositionally biased region" description="Basic and acidic residues" evidence="1">
    <location>
        <begin position="574"/>
        <end position="586"/>
    </location>
</feature>
<feature type="region of interest" description="Disordered" evidence="1">
    <location>
        <begin position="451"/>
        <end position="479"/>
    </location>
</feature>
<feature type="compositionally biased region" description="Low complexity" evidence="1">
    <location>
        <begin position="197"/>
        <end position="208"/>
    </location>
</feature>
<feature type="transmembrane region" description="Helical" evidence="2">
    <location>
        <begin position="485"/>
        <end position="509"/>
    </location>
</feature>
<keyword evidence="2" id="KW-0472">Membrane</keyword>
<feature type="region of interest" description="Disordered" evidence="1">
    <location>
        <begin position="574"/>
        <end position="594"/>
    </location>
</feature>
<dbReference type="AlphaFoldDB" id="A0AA97NNT8"/>
<proteinExistence type="predicted"/>
<dbReference type="Proteomes" id="UP000011086">
    <property type="component" value="Unassembled WGS sequence"/>
</dbReference>
<feature type="region of interest" description="Disordered" evidence="1">
    <location>
        <begin position="515"/>
        <end position="547"/>
    </location>
</feature>
<evidence type="ECO:0000256" key="3">
    <source>
        <dbReference type="SAM" id="SignalP"/>
    </source>
</evidence>
<evidence type="ECO:0000256" key="1">
    <source>
        <dbReference type="SAM" id="MobiDB-lite"/>
    </source>
</evidence>
<keyword evidence="2" id="KW-1133">Transmembrane helix</keyword>
<dbReference type="EMBL" id="JH793129">
    <property type="protein sequence ID" value="ELQ33570.1"/>
    <property type="molecule type" value="Genomic_DNA"/>
</dbReference>
<dbReference type="SUPFAM" id="SSF50965">
    <property type="entry name" value="Galactose oxidase, central domain"/>
    <property type="match status" value="1"/>
</dbReference>
<feature type="region of interest" description="Disordered" evidence="1">
    <location>
        <begin position="192"/>
        <end position="217"/>
    </location>
</feature>
<keyword evidence="2" id="KW-0812">Transmembrane</keyword>
<feature type="chain" id="PRO_5041719118" description="Galactose oxidase" evidence="3">
    <location>
        <begin position="26"/>
        <end position="636"/>
    </location>
</feature>